<gene>
    <name evidence="1" type="ORF">R1flu_028283</name>
</gene>
<evidence type="ECO:0000313" key="2">
    <source>
        <dbReference type="Proteomes" id="UP001605036"/>
    </source>
</evidence>
<evidence type="ECO:0000313" key="1">
    <source>
        <dbReference type="EMBL" id="KAL2609710.1"/>
    </source>
</evidence>
<name>A0ABD1XL79_9MARC</name>
<reference evidence="1 2" key="1">
    <citation type="submission" date="2024-09" db="EMBL/GenBank/DDBJ databases">
        <title>Chromosome-scale assembly of Riccia fluitans.</title>
        <authorList>
            <person name="Paukszto L."/>
            <person name="Sawicki J."/>
            <person name="Karawczyk K."/>
            <person name="Piernik-Szablinska J."/>
            <person name="Szczecinska M."/>
            <person name="Mazdziarz M."/>
        </authorList>
    </citation>
    <scope>NUCLEOTIDE SEQUENCE [LARGE SCALE GENOMIC DNA]</scope>
    <source>
        <strain evidence="1">Rf_01</strain>
        <tissue evidence="1">Aerial parts of the thallus</tissue>
    </source>
</reference>
<accession>A0ABD1XL79</accession>
<dbReference type="Proteomes" id="UP001605036">
    <property type="component" value="Unassembled WGS sequence"/>
</dbReference>
<organism evidence="1 2">
    <name type="scientific">Riccia fluitans</name>
    <dbReference type="NCBI Taxonomy" id="41844"/>
    <lineage>
        <taxon>Eukaryota</taxon>
        <taxon>Viridiplantae</taxon>
        <taxon>Streptophyta</taxon>
        <taxon>Embryophyta</taxon>
        <taxon>Marchantiophyta</taxon>
        <taxon>Marchantiopsida</taxon>
        <taxon>Marchantiidae</taxon>
        <taxon>Marchantiales</taxon>
        <taxon>Ricciaceae</taxon>
        <taxon>Riccia</taxon>
    </lineage>
</organism>
<dbReference type="AlphaFoldDB" id="A0ABD1XL79"/>
<keyword evidence="2" id="KW-1185">Reference proteome</keyword>
<protein>
    <submittedName>
        <fullName evidence="1">Uncharacterized protein</fullName>
    </submittedName>
</protein>
<sequence>MAAVTPSTHGSGSALRARRAANAVRRPLTLDQFLQIPSSTLNLNLRGAVYETAGRCLAIGIPESGTWRDLGVSASPDA</sequence>
<comment type="caution">
    <text evidence="1">The sequence shown here is derived from an EMBL/GenBank/DDBJ whole genome shotgun (WGS) entry which is preliminary data.</text>
</comment>
<dbReference type="EMBL" id="JBHFFA010000008">
    <property type="protein sequence ID" value="KAL2609710.1"/>
    <property type="molecule type" value="Genomic_DNA"/>
</dbReference>
<proteinExistence type="predicted"/>